<reference evidence="6 7" key="1">
    <citation type="journal article" date="2019" name="Nat. Microbiol.">
        <title>Mediterranean grassland soil C-N compound turnover is dependent on rainfall and depth, and is mediated by genomically divergent microorganisms.</title>
        <authorList>
            <person name="Diamond S."/>
            <person name="Andeer P.F."/>
            <person name="Li Z."/>
            <person name="Crits-Christoph A."/>
            <person name="Burstein D."/>
            <person name="Anantharaman K."/>
            <person name="Lane K.R."/>
            <person name="Thomas B.C."/>
            <person name="Pan C."/>
            <person name="Northen T.R."/>
            <person name="Banfield J.F."/>
        </authorList>
    </citation>
    <scope>NUCLEOTIDE SEQUENCE [LARGE SCALE GENOMIC DNA]</scope>
    <source>
        <strain evidence="6">NP_1</strain>
    </source>
</reference>
<dbReference type="GO" id="GO:0006307">
    <property type="term" value="P:DNA alkylation repair"/>
    <property type="evidence" value="ECO:0007669"/>
    <property type="project" value="TreeGrafter"/>
</dbReference>
<dbReference type="GO" id="GO:0032131">
    <property type="term" value="F:alkylated DNA binding"/>
    <property type="evidence" value="ECO:0007669"/>
    <property type="project" value="TreeGrafter"/>
</dbReference>
<dbReference type="SMART" id="SM00478">
    <property type="entry name" value="ENDO3c"/>
    <property type="match status" value="1"/>
</dbReference>
<dbReference type="Gene3D" id="1.10.1670.40">
    <property type="match status" value="1"/>
</dbReference>
<dbReference type="GO" id="GO:0008725">
    <property type="term" value="F:DNA-3-methyladenine glycosylase activity"/>
    <property type="evidence" value="ECO:0007669"/>
    <property type="project" value="TreeGrafter"/>
</dbReference>
<accession>A0A537LLR2</accession>
<dbReference type="SUPFAM" id="SSF48150">
    <property type="entry name" value="DNA-glycosylase"/>
    <property type="match status" value="1"/>
</dbReference>
<dbReference type="PANTHER" id="PTHR43003:SF5">
    <property type="entry name" value="DNA-3-METHYLADENINE GLYCOSYLASE"/>
    <property type="match status" value="1"/>
</dbReference>
<comment type="caution">
    <text evidence="6">The sequence shown here is derived from an EMBL/GenBank/DDBJ whole genome shotgun (WGS) entry which is preliminary data.</text>
</comment>
<dbReference type="EC" id="3.2.2.21" evidence="2"/>
<dbReference type="CDD" id="cd00056">
    <property type="entry name" value="ENDO3c"/>
    <property type="match status" value="1"/>
</dbReference>
<dbReference type="GO" id="GO:0006285">
    <property type="term" value="P:base-excision repair, AP site formation"/>
    <property type="evidence" value="ECO:0007669"/>
    <property type="project" value="TreeGrafter"/>
</dbReference>
<dbReference type="EMBL" id="VBAI01000172">
    <property type="protein sequence ID" value="TMJ08954.1"/>
    <property type="molecule type" value="Genomic_DNA"/>
</dbReference>
<dbReference type="GO" id="GO:0032993">
    <property type="term" value="C:protein-DNA complex"/>
    <property type="evidence" value="ECO:0007669"/>
    <property type="project" value="TreeGrafter"/>
</dbReference>
<dbReference type="Proteomes" id="UP000315217">
    <property type="component" value="Unassembled WGS sequence"/>
</dbReference>
<evidence type="ECO:0000256" key="2">
    <source>
        <dbReference type="ARBA" id="ARBA00012000"/>
    </source>
</evidence>
<protein>
    <recommendedName>
        <fullName evidence="2">DNA-3-methyladenine glycosylase II</fullName>
        <ecNumber evidence="2">3.2.2.21</ecNumber>
    </recommendedName>
</protein>
<feature type="domain" description="HhH-GPD" evidence="5">
    <location>
        <begin position="59"/>
        <end position="211"/>
    </location>
</feature>
<keyword evidence="4" id="KW-0234">DNA repair</keyword>
<dbReference type="AlphaFoldDB" id="A0A537LLR2"/>
<dbReference type="Gene3D" id="1.10.340.30">
    <property type="entry name" value="Hypothetical protein, domain 2"/>
    <property type="match status" value="1"/>
</dbReference>
<dbReference type="InterPro" id="IPR011257">
    <property type="entry name" value="DNA_glycosylase"/>
</dbReference>
<evidence type="ECO:0000256" key="4">
    <source>
        <dbReference type="ARBA" id="ARBA00023204"/>
    </source>
</evidence>
<evidence type="ECO:0000313" key="6">
    <source>
        <dbReference type="EMBL" id="TMJ08954.1"/>
    </source>
</evidence>
<comment type="catalytic activity">
    <reaction evidence="1">
        <text>Hydrolysis of alkylated DNA, releasing 3-methyladenine, 3-methylguanine, 7-methylguanine and 7-methyladenine.</text>
        <dbReference type="EC" id="3.2.2.21"/>
    </reaction>
</comment>
<evidence type="ECO:0000259" key="5">
    <source>
        <dbReference type="SMART" id="SM00478"/>
    </source>
</evidence>
<dbReference type="GO" id="GO:0005737">
    <property type="term" value="C:cytoplasm"/>
    <property type="evidence" value="ECO:0007669"/>
    <property type="project" value="TreeGrafter"/>
</dbReference>
<dbReference type="GO" id="GO:0043916">
    <property type="term" value="F:DNA-7-methylguanine glycosylase activity"/>
    <property type="evidence" value="ECO:0007669"/>
    <property type="project" value="TreeGrafter"/>
</dbReference>
<name>A0A537LLR2_9BACT</name>
<dbReference type="InterPro" id="IPR051912">
    <property type="entry name" value="Alkylbase_DNA_Glycosylase/TA"/>
</dbReference>
<dbReference type="InterPro" id="IPR003265">
    <property type="entry name" value="HhH-GPD_domain"/>
</dbReference>
<evidence type="ECO:0000256" key="3">
    <source>
        <dbReference type="ARBA" id="ARBA00022763"/>
    </source>
</evidence>
<dbReference type="Pfam" id="PF00730">
    <property type="entry name" value="HhH-GPD"/>
    <property type="match status" value="1"/>
</dbReference>
<sequence>MPALTPRHSPRQLSQSALLRGVRELSARDRDLARVIQRYGPPPLWARRPGFATLVRIILEQQVSLASAEAAYGRLQSVAGRVTPRHVAATTEGRLREAGLTRQKAAYCHTLARALLAGTLDLAAIAQLSDEAVRAILLQLPGVGPWTADIYLLMALRRTDVWPVGDLALARAAQHIKRLRRLPNSEQLTRMARAWAPWRAVAARILWHSYLSNGRLT</sequence>
<gene>
    <name evidence="6" type="ORF">E6G98_10945</name>
</gene>
<organism evidence="6 7">
    <name type="scientific">Candidatus Segetimicrobium genomatis</name>
    <dbReference type="NCBI Taxonomy" id="2569760"/>
    <lineage>
        <taxon>Bacteria</taxon>
        <taxon>Bacillati</taxon>
        <taxon>Candidatus Sysuimicrobiota</taxon>
        <taxon>Candidatus Sysuimicrobiia</taxon>
        <taxon>Candidatus Sysuimicrobiales</taxon>
        <taxon>Candidatus Segetimicrobiaceae</taxon>
        <taxon>Candidatus Segetimicrobium</taxon>
    </lineage>
</organism>
<keyword evidence="3" id="KW-0227">DNA damage</keyword>
<proteinExistence type="predicted"/>
<dbReference type="PANTHER" id="PTHR43003">
    <property type="entry name" value="DNA-3-METHYLADENINE GLYCOSYLASE"/>
    <property type="match status" value="1"/>
</dbReference>
<evidence type="ECO:0000256" key="1">
    <source>
        <dbReference type="ARBA" id="ARBA00000086"/>
    </source>
</evidence>
<evidence type="ECO:0000313" key="7">
    <source>
        <dbReference type="Proteomes" id="UP000315217"/>
    </source>
</evidence>